<evidence type="ECO:0000256" key="1">
    <source>
        <dbReference type="SAM" id="MobiDB-lite"/>
    </source>
</evidence>
<organism evidence="2">
    <name type="scientific">Alexandrium catenella</name>
    <name type="common">Red tide dinoflagellate</name>
    <name type="synonym">Gonyaulax catenella</name>
    <dbReference type="NCBI Taxonomy" id="2925"/>
    <lineage>
        <taxon>Eukaryota</taxon>
        <taxon>Sar</taxon>
        <taxon>Alveolata</taxon>
        <taxon>Dinophyceae</taxon>
        <taxon>Gonyaulacales</taxon>
        <taxon>Pyrocystaceae</taxon>
        <taxon>Alexandrium</taxon>
    </lineage>
</organism>
<dbReference type="EMBL" id="HBGE01053075">
    <property type="protein sequence ID" value="CAD9151491.1"/>
    <property type="molecule type" value="Transcribed_RNA"/>
</dbReference>
<proteinExistence type="predicted"/>
<name>A0A7S1QY11_ALECA</name>
<reference evidence="2" key="1">
    <citation type="submission" date="2021-01" db="EMBL/GenBank/DDBJ databases">
        <authorList>
            <person name="Corre E."/>
            <person name="Pelletier E."/>
            <person name="Niang G."/>
            <person name="Scheremetjew M."/>
            <person name="Finn R."/>
            <person name="Kale V."/>
            <person name="Holt S."/>
            <person name="Cochrane G."/>
            <person name="Meng A."/>
            <person name="Brown T."/>
            <person name="Cohen L."/>
        </authorList>
    </citation>
    <scope>NUCLEOTIDE SEQUENCE</scope>
    <source>
        <strain evidence="2">OF101</strain>
    </source>
</reference>
<dbReference type="AlphaFoldDB" id="A0A7S1QY11"/>
<sequence length="608" mass="65771">MRLELWRSGGRSPTVLGTIEGVRFKPTTADWQPPKHINQTSLEVPGMFEVRNFVVIEIDSVAIETACGGARAHLGPLAIKTISKSPALQPQHAPTPCTVHRTIDIGPLNITGSEDALTVLLGAVNDIQASFCMTDDVGLMVQRYMPSLDSAEEEDDVPMPMPMRKKEELIQMRRRTTLAFESLVSDSRRASLAASAEGERALDQIREKAALAEIAEDGFESPGDSDDEEDEADSFEDAHSECSDGPVDVVETSSSMLAGQRPKGAPVAAVVRKTVTLASAELRVTLAAGELVIRLGQLDFLADGVRPLSLAAQKCCADLFEVPMSTQAPSLGNILMDLKLHGVEVSFNSHGGQANGRSPRARRVRISTPSNIEAGLIARLTEQDRPPLTLSKRGTGAPVPCGEVQAEPMELLVSGLTVQVGKGFDELRAWWDRLSPSLLQLDDPPPPAVPSSCMMVQLLQTTVQQEPTDPSHLTVSGSWPKQITLPMLEVKSTSSMAELPATVGAFLSTTEEFQARSWWQPLFVVSSQPRRSHSRVALSQTGSMEAQLLASQQMVEWLEQQNADLRAKAANTQSFAGAMRRWSVTRKANAGTCCCAAPLTAWLSKRRG</sequence>
<feature type="compositionally biased region" description="Acidic residues" evidence="1">
    <location>
        <begin position="216"/>
        <end position="235"/>
    </location>
</feature>
<protein>
    <submittedName>
        <fullName evidence="2">Uncharacterized protein</fullName>
    </submittedName>
</protein>
<gene>
    <name evidence="2" type="ORF">ACAT0790_LOCUS32014</name>
</gene>
<evidence type="ECO:0000313" key="2">
    <source>
        <dbReference type="EMBL" id="CAD9151491.1"/>
    </source>
</evidence>
<feature type="region of interest" description="Disordered" evidence="1">
    <location>
        <begin position="216"/>
        <end position="245"/>
    </location>
</feature>
<accession>A0A7S1QY11</accession>